<dbReference type="Proteomes" id="UP001285921">
    <property type="component" value="Unassembled WGS sequence"/>
</dbReference>
<dbReference type="EMBL" id="BTCL01000008">
    <property type="protein sequence ID" value="GMK45681.1"/>
    <property type="molecule type" value="Genomic_DNA"/>
</dbReference>
<evidence type="ECO:0000313" key="1">
    <source>
        <dbReference type="EMBL" id="GMK45681.1"/>
    </source>
</evidence>
<evidence type="ECO:0000313" key="2">
    <source>
        <dbReference type="Proteomes" id="UP001285921"/>
    </source>
</evidence>
<evidence type="ECO:0008006" key="3">
    <source>
        <dbReference type="Google" id="ProtNLM"/>
    </source>
</evidence>
<accession>A0ABQ6NKT8</accession>
<protein>
    <recommendedName>
        <fullName evidence="3">Type 4 fimbrial biogenesis protein PilX N-terminal domain-containing protein</fullName>
    </recommendedName>
</protein>
<organism evidence="1 2">
    <name type="scientific">Paenibacillus glycanilyticus</name>
    <dbReference type="NCBI Taxonomy" id="126569"/>
    <lineage>
        <taxon>Bacteria</taxon>
        <taxon>Bacillati</taxon>
        <taxon>Bacillota</taxon>
        <taxon>Bacilli</taxon>
        <taxon>Bacillales</taxon>
        <taxon>Paenibacillaceae</taxon>
        <taxon>Paenibacillus</taxon>
    </lineage>
</organism>
<sequence>MGSEKERGYALVLVLFMILLLTILGTAVVSSTLGGATRAETRENDVQSLHLAEKTLNEAASYLVTKYNGREDIAPEELSQLMQAGIDELQRLETSTDLPGASGKITDVTTEQVSVGDQTSYKLNLTAEAVVHGVIRRLTQQITIGAYPDFLNYAFGSENDVIINGAAYGMGNIYAGHDFLIDNTAKYIYNNDPNKTKDTKYPFFEGNIFIQNMDSIKVRDKITGNYQPYSRTDLTLQQILGVDNSKIQLRDQKKFISINVAESFIDKAEEATNVDRNSIKAAVDYGLAHSGETGRFNNLAAVLKNGSGVTVTSGPPEKPTLPTDLDDTAAMDAYNEALKEYDSYFMQFNSLSSTVLFNGDLKLDGLDYKSLIFTDSAKQDNHKWLIVNGDLTISNYSSDPLVVKANILVTGNVFISDSVQVDSTIFTLGSTTIEDAQIKGITTDKGERKQLIMISKGPVLVNKVDSFGDYGNYTSDNKNILDAFFYTDEDAELYGVGSIFWLRGGFFSKGDLTINAVLGKASEGASDIMFDARQQSTIPFNESRFIINYDYDFFENQYEGLPRVKKLSVIVGKKQLVSSAVLHRSN</sequence>
<gene>
    <name evidence="1" type="ORF">PghCCS26_28090</name>
</gene>
<reference evidence="1 2" key="1">
    <citation type="submission" date="2023-05" db="EMBL/GenBank/DDBJ databases">
        <title>Draft genome of Paenibacillus sp. CCS26.</title>
        <authorList>
            <person name="Akita H."/>
            <person name="Shinto Y."/>
            <person name="Kimura Z."/>
        </authorList>
    </citation>
    <scope>NUCLEOTIDE SEQUENCE [LARGE SCALE GENOMIC DNA]</scope>
    <source>
        <strain evidence="1 2">CCS26</strain>
    </source>
</reference>
<keyword evidence="2" id="KW-1185">Reference proteome</keyword>
<comment type="caution">
    <text evidence="1">The sequence shown here is derived from an EMBL/GenBank/DDBJ whole genome shotgun (WGS) entry which is preliminary data.</text>
</comment>
<proteinExistence type="predicted"/>
<dbReference type="RefSeq" id="WP_317980314.1">
    <property type="nucleotide sequence ID" value="NZ_BTCL01000008.1"/>
</dbReference>
<name>A0ABQ6NKT8_9BACL</name>